<proteinExistence type="predicted"/>
<protein>
    <submittedName>
        <fullName evidence="2">Uncharacterized protein</fullName>
    </submittedName>
</protein>
<organism evidence="1 2">
    <name type="scientific">Panagrolaimus sp. ES5</name>
    <dbReference type="NCBI Taxonomy" id="591445"/>
    <lineage>
        <taxon>Eukaryota</taxon>
        <taxon>Metazoa</taxon>
        <taxon>Ecdysozoa</taxon>
        <taxon>Nematoda</taxon>
        <taxon>Chromadorea</taxon>
        <taxon>Rhabditida</taxon>
        <taxon>Tylenchina</taxon>
        <taxon>Panagrolaimomorpha</taxon>
        <taxon>Panagrolaimoidea</taxon>
        <taxon>Panagrolaimidae</taxon>
        <taxon>Panagrolaimus</taxon>
    </lineage>
</organism>
<evidence type="ECO:0000313" key="2">
    <source>
        <dbReference type="WBParaSite" id="ES5_v2.g25363.t1"/>
    </source>
</evidence>
<evidence type="ECO:0000313" key="1">
    <source>
        <dbReference type="Proteomes" id="UP000887579"/>
    </source>
</evidence>
<name>A0AC34G6J3_9BILA</name>
<dbReference type="Proteomes" id="UP000887579">
    <property type="component" value="Unplaced"/>
</dbReference>
<sequence length="88" mass="9558">MYILFLATAITTPSSPLLKPSTRNKGEIACFSCFAKNSGKVSVNSKLPKTQTMENLTEIISILANGGMNIPILVNRCEDTIPILNVIF</sequence>
<reference evidence="2" key="1">
    <citation type="submission" date="2022-11" db="UniProtKB">
        <authorList>
            <consortium name="WormBaseParasite"/>
        </authorList>
    </citation>
    <scope>IDENTIFICATION</scope>
</reference>
<accession>A0AC34G6J3</accession>
<dbReference type="WBParaSite" id="ES5_v2.g25363.t1">
    <property type="protein sequence ID" value="ES5_v2.g25363.t1"/>
    <property type="gene ID" value="ES5_v2.g25363"/>
</dbReference>